<gene>
    <name evidence="4" type="ORF">I9W95_09755</name>
</gene>
<dbReference type="EMBL" id="JAEDAH010000046">
    <property type="protein sequence ID" value="MCA6063891.1"/>
    <property type="molecule type" value="Genomic_DNA"/>
</dbReference>
<dbReference type="PANTHER" id="PTHR30469">
    <property type="entry name" value="MULTIDRUG RESISTANCE PROTEIN MDTA"/>
    <property type="match status" value="1"/>
</dbReference>
<sequence>MNKLLPSLLGWGAGFVVTALAATYLIVQAPHPDAAATAIAPLAVPVTSVTLSDVAIPVISHGRVSVTREHQLSAAVSGRVLEISKAFVNGAHIEKGTLLLRTDPRPYELEVHQRQSDLDRMLLQLEETRALAEVARSQSADSPFARYIPQMRFAESQAAAAREALKFARQQLRDTRVYAPVSGRITGVMVQPGQQVSAATVLGLIQDDSWQEIRLPVSDHEAHLLGINADDGAGDFSQISVSLRTSEQGPVWPAKIVRSEAERGQFQQIILVAHPDYSARPGTPHLLAGTFISAEIRGAQRSDVRVIPRSALQADDRLLLLEQGNRIVTRDADIIHRGRDLIYLSNDLPAGTLLVNSRRQTLLTGTQVTPVNSDTLAATPENF</sequence>
<evidence type="ECO:0000256" key="1">
    <source>
        <dbReference type="ARBA" id="ARBA00009477"/>
    </source>
</evidence>
<evidence type="ECO:0000259" key="3">
    <source>
        <dbReference type="Pfam" id="PF25917"/>
    </source>
</evidence>
<dbReference type="Gene3D" id="2.40.30.170">
    <property type="match status" value="1"/>
</dbReference>
<comment type="caution">
    <text evidence="4">The sequence shown here is derived from an EMBL/GenBank/DDBJ whole genome shotgun (WGS) entry which is preliminary data.</text>
</comment>
<dbReference type="SUPFAM" id="SSF111369">
    <property type="entry name" value="HlyD-like secretion proteins"/>
    <property type="match status" value="1"/>
</dbReference>
<proteinExistence type="inferred from homology"/>
<dbReference type="Pfam" id="PF25917">
    <property type="entry name" value="BSH_RND"/>
    <property type="match status" value="1"/>
</dbReference>
<name>A0ABS7ZQA1_9GAMM</name>
<comment type="similarity">
    <text evidence="1">Belongs to the membrane fusion protein (MFP) (TC 8.A.1) family.</text>
</comment>
<feature type="coiled-coil region" evidence="2">
    <location>
        <begin position="118"/>
        <end position="171"/>
    </location>
</feature>
<evidence type="ECO:0000256" key="2">
    <source>
        <dbReference type="SAM" id="Coils"/>
    </source>
</evidence>
<organism evidence="4 5">
    <name type="scientific">Thalassolituus marinus</name>
    <dbReference type="NCBI Taxonomy" id="671053"/>
    <lineage>
        <taxon>Bacteria</taxon>
        <taxon>Pseudomonadati</taxon>
        <taxon>Pseudomonadota</taxon>
        <taxon>Gammaproteobacteria</taxon>
        <taxon>Oceanospirillales</taxon>
        <taxon>Oceanospirillaceae</taxon>
        <taxon>Thalassolituus</taxon>
    </lineage>
</organism>
<evidence type="ECO:0000313" key="4">
    <source>
        <dbReference type="EMBL" id="MCA6063891.1"/>
    </source>
</evidence>
<accession>A0ABS7ZQA1</accession>
<keyword evidence="2" id="KW-0175">Coiled coil</keyword>
<dbReference type="NCBIfam" id="TIGR01730">
    <property type="entry name" value="RND_mfp"/>
    <property type="match status" value="1"/>
</dbReference>
<dbReference type="Proteomes" id="UP000714380">
    <property type="component" value="Unassembled WGS sequence"/>
</dbReference>
<feature type="domain" description="Multidrug resistance protein MdtA-like barrel-sandwich hybrid" evidence="3">
    <location>
        <begin position="72"/>
        <end position="204"/>
    </location>
</feature>
<dbReference type="InterPro" id="IPR058625">
    <property type="entry name" value="MdtA-like_BSH"/>
</dbReference>
<protein>
    <submittedName>
        <fullName evidence="4">Efflux RND transporter periplasmic adaptor subunit</fullName>
    </submittedName>
</protein>
<dbReference type="Gene3D" id="2.40.50.100">
    <property type="match status" value="1"/>
</dbReference>
<dbReference type="InterPro" id="IPR006143">
    <property type="entry name" value="RND_pump_MFP"/>
</dbReference>
<reference evidence="4 5" key="1">
    <citation type="submission" date="2020-12" db="EMBL/GenBank/DDBJ databases">
        <title>Novel Thalassolituus-related marine hydrocarbonoclastic bacteria mediated algae-derived hydrocarbons mineralization in twilight zone of the northern South China Sea.</title>
        <authorList>
            <person name="Dong C."/>
        </authorList>
    </citation>
    <scope>NUCLEOTIDE SEQUENCE [LARGE SCALE GENOMIC DNA]</scope>
    <source>
        <strain evidence="4 5">IMCC1826</strain>
    </source>
</reference>
<evidence type="ECO:0000313" key="5">
    <source>
        <dbReference type="Proteomes" id="UP000714380"/>
    </source>
</evidence>
<dbReference type="Gene3D" id="1.10.287.470">
    <property type="entry name" value="Helix hairpin bin"/>
    <property type="match status" value="1"/>
</dbReference>
<keyword evidence="5" id="KW-1185">Reference proteome</keyword>
<dbReference type="RefSeq" id="WP_225674342.1">
    <property type="nucleotide sequence ID" value="NZ_JAEDAH010000046.1"/>
</dbReference>
<dbReference type="PANTHER" id="PTHR30469:SF12">
    <property type="entry name" value="MULTIDRUG RESISTANCE PROTEIN MDTA"/>
    <property type="match status" value="1"/>
</dbReference>